<protein>
    <submittedName>
        <fullName evidence="4">Transcriptional regulator</fullName>
    </submittedName>
</protein>
<proteinExistence type="predicted"/>
<dbReference type="Pfam" id="PF00440">
    <property type="entry name" value="TetR_N"/>
    <property type="match status" value="1"/>
</dbReference>
<evidence type="ECO:0000256" key="2">
    <source>
        <dbReference type="ARBA" id="ARBA00023125"/>
    </source>
</evidence>
<dbReference type="GO" id="GO:0000976">
    <property type="term" value="F:transcription cis-regulatory region binding"/>
    <property type="evidence" value="ECO:0007669"/>
    <property type="project" value="TreeGrafter"/>
</dbReference>
<dbReference type="KEGG" id="ccot:CCAX7_39460"/>
<keyword evidence="5" id="KW-1185">Reference proteome</keyword>
<dbReference type="InterPro" id="IPR050109">
    <property type="entry name" value="HTH-type_TetR-like_transc_reg"/>
</dbReference>
<dbReference type="PROSITE" id="PS50977">
    <property type="entry name" value="HTH_TETR_2"/>
    <property type="match status" value="1"/>
</dbReference>
<dbReference type="AlphaFoldDB" id="A0A402D3Q6"/>
<dbReference type="PRINTS" id="PR00455">
    <property type="entry name" value="HTHTETR"/>
</dbReference>
<accession>A0A402D3Q6</accession>
<dbReference type="InterPro" id="IPR041478">
    <property type="entry name" value="TetR_C_27"/>
</dbReference>
<evidence type="ECO:0000313" key="5">
    <source>
        <dbReference type="Proteomes" id="UP000287394"/>
    </source>
</evidence>
<dbReference type="InterPro" id="IPR023772">
    <property type="entry name" value="DNA-bd_HTH_TetR-type_CS"/>
</dbReference>
<evidence type="ECO:0000256" key="3">
    <source>
        <dbReference type="ARBA" id="ARBA00023163"/>
    </source>
</evidence>
<organism evidence="4 5">
    <name type="scientific">Capsulimonas corticalis</name>
    <dbReference type="NCBI Taxonomy" id="2219043"/>
    <lineage>
        <taxon>Bacteria</taxon>
        <taxon>Bacillati</taxon>
        <taxon>Armatimonadota</taxon>
        <taxon>Armatimonadia</taxon>
        <taxon>Capsulimonadales</taxon>
        <taxon>Capsulimonadaceae</taxon>
        <taxon>Capsulimonas</taxon>
    </lineage>
</organism>
<dbReference type="InterPro" id="IPR009057">
    <property type="entry name" value="Homeodomain-like_sf"/>
</dbReference>
<dbReference type="Proteomes" id="UP000287394">
    <property type="component" value="Chromosome"/>
</dbReference>
<dbReference type="SUPFAM" id="SSF48498">
    <property type="entry name" value="Tetracyclin repressor-like, C-terminal domain"/>
    <property type="match status" value="1"/>
</dbReference>
<dbReference type="InterPro" id="IPR036271">
    <property type="entry name" value="Tet_transcr_reg_TetR-rel_C_sf"/>
</dbReference>
<dbReference type="GO" id="GO:0003700">
    <property type="term" value="F:DNA-binding transcription factor activity"/>
    <property type="evidence" value="ECO:0007669"/>
    <property type="project" value="TreeGrafter"/>
</dbReference>
<evidence type="ECO:0000313" key="4">
    <source>
        <dbReference type="EMBL" id="BDI31895.1"/>
    </source>
</evidence>
<evidence type="ECO:0000256" key="1">
    <source>
        <dbReference type="ARBA" id="ARBA00023015"/>
    </source>
</evidence>
<dbReference type="PANTHER" id="PTHR30055">
    <property type="entry name" value="HTH-TYPE TRANSCRIPTIONAL REGULATOR RUTR"/>
    <property type="match status" value="1"/>
</dbReference>
<dbReference type="Pfam" id="PF17935">
    <property type="entry name" value="TetR_C_27"/>
    <property type="match status" value="1"/>
</dbReference>
<dbReference type="PROSITE" id="PS01081">
    <property type="entry name" value="HTH_TETR_1"/>
    <property type="match status" value="1"/>
</dbReference>
<sequence length="196" mass="22251">MARVQQADIRHKILEAASERLWHYGFKKTTIDEIAADAGVGKGTVYLYFDSKEDIALTIVAQFKETSLGKMQGVVQNSEMTPAEKLKEMLILPMVDTHHICTQSPHTQEMVAAVRPHMQARMRPYIEQERELIAEVLEEGNRKGVFDVPDTATAARSLKYMVAGFWPPFPCVTELEEKKHEMGLIVDLVVRGLRKR</sequence>
<gene>
    <name evidence="4" type="primary">tetR</name>
    <name evidence="4" type="ORF">CCAX7_39460</name>
</gene>
<name>A0A402D3Q6_9BACT</name>
<keyword evidence="3" id="KW-0804">Transcription</keyword>
<keyword evidence="2" id="KW-0238">DNA-binding</keyword>
<reference evidence="4 5" key="1">
    <citation type="journal article" date="2019" name="Int. J. Syst. Evol. Microbiol.">
        <title>Capsulimonas corticalis gen. nov., sp. nov., an aerobic capsulated bacterium, of a novel bacterial order, Capsulimonadales ord. nov., of the class Armatimonadia of the phylum Armatimonadetes.</title>
        <authorList>
            <person name="Li J."/>
            <person name="Kudo C."/>
            <person name="Tonouchi A."/>
        </authorList>
    </citation>
    <scope>NUCLEOTIDE SEQUENCE [LARGE SCALE GENOMIC DNA]</scope>
    <source>
        <strain evidence="4 5">AX-7</strain>
    </source>
</reference>
<dbReference type="InterPro" id="IPR001647">
    <property type="entry name" value="HTH_TetR"/>
</dbReference>
<dbReference type="EMBL" id="AP025739">
    <property type="protein sequence ID" value="BDI31895.1"/>
    <property type="molecule type" value="Genomic_DNA"/>
</dbReference>
<dbReference type="RefSeq" id="WP_165864546.1">
    <property type="nucleotide sequence ID" value="NZ_AP025739.1"/>
</dbReference>
<dbReference type="PANTHER" id="PTHR30055:SF234">
    <property type="entry name" value="HTH-TYPE TRANSCRIPTIONAL REGULATOR BETI"/>
    <property type="match status" value="1"/>
</dbReference>
<dbReference type="SUPFAM" id="SSF46689">
    <property type="entry name" value="Homeodomain-like"/>
    <property type="match status" value="1"/>
</dbReference>
<keyword evidence="1" id="KW-0805">Transcription regulation</keyword>
<dbReference type="Gene3D" id="1.10.357.10">
    <property type="entry name" value="Tetracycline Repressor, domain 2"/>
    <property type="match status" value="1"/>
</dbReference>